<comment type="caution">
    <text evidence="3">The sequence shown here is derived from an EMBL/GenBank/DDBJ whole genome shotgun (WGS) entry which is preliminary data.</text>
</comment>
<dbReference type="Gene3D" id="3.40.50.150">
    <property type="entry name" value="Vaccinia Virus protein VP39"/>
    <property type="match status" value="1"/>
</dbReference>
<feature type="transmembrane region" description="Helical" evidence="1">
    <location>
        <begin position="42"/>
        <end position="65"/>
    </location>
</feature>
<reference evidence="3" key="1">
    <citation type="submission" date="2021-10" db="EMBL/GenBank/DDBJ databases">
        <authorList>
            <person name="Dean J.D."/>
            <person name="Kim M.K."/>
            <person name="Newey C.N."/>
            <person name="Stoker T.S."/>
            <person name="Thompson D.W."/>
            <person name="Grose J.H."/>
        </authorList>
    </citation>
    <scope>NUCLEOTIDE SEQUENCE</scope>
    <source>
        <strain evidence="3">BT178</strain>
    </source>
</reference>
<feature type="domain" description="Methyltransferase type 11" evidence="2">
    <location>
        <begin position="128"/>
        <end position="190"/>
    </location>
</feature>
<feature type="transmembrane region" description="Helical" evidence="1">
    <location>
        <begin position="16"/>
        <end position="35"/>
    </location>
</feature>
<accession>A0ABS8APE5</accession>
<dbReference type="Proteomes" id="UP001165296">
    <property type="component" value="Unassembled WGS sequence"/>
</dbReference>
<organism evidence="3 4">
    <name type="scientific">Hymenobacter lucidus</name>
    <dbReference type="NCBI Taxonomy" id="2880930"/>
    <lineage>
        <taxon>Bacteria</taxon>
        <taxon>Pseudomonadati</taxon>
        <taxon>Bacteroidota</taxon>
        <taxon>Cytophagia</taxon>
        <taxon>Cytophagales</taxon>
        <taxon>Hymenobacteraceae</taxon>
        <taxon>Hymenobacter</taxon>
    </lineage>
</organism>
<dbReference type="GO" id="GO:0008168">
    <property type="term" value="F:methyltransferase activity"/>
    <property type="evidence" value="ECO:0007669"/>
    <property type="project" value="UniProtKB-KW"/>
</dbReference>
<dbReference type="Pfam" id="PF08241">
    <property type="entry name" value="Methyltransf_11"/>
    <property type="match status" value="1"/>
</dbReference>
<keyword evidence="4" id="KW-1185">Reference proteome</keyword>
<evidence type="ECO:0000313" key="3">
    <source>
        <dbReference type="EMBL" id="MCB2407893.1"/>
    </source>
</evidence>
<dbReference type="SUPFAM" id="SSF53335">
    <property type="entry name" value="S-adenosyl-L-methionine-dependent methyltransferases"/>
    <property type="match status" value="1"/>
</dbReference>
<protein>
    <submittedName>
        <fullName evidence="3">Methyltransferase domain-containing protein</fullName>
    </submittedName>
</protein>
<evidence type="ECO:0000313" key="4">
    <source>
        <dbReference type="Proteomes" id="UP001165296"/>
    </source>
</evidence>
<dbReference type="InterPro" id="IPR029063">
    <property type="entry name" value="SAM-dependent_MTases_sf"/>
</dbReference>
<evidence type="ECO:0000256" key="1">
    <source>
        <dbReference type="SAM" id="Phobius"/>
    </source>
</evidence>
<keyword evidence="1" id="KW-1133">Transmembrane helix</keyword>
<dbReference type="EMBL" id="JAJADR010000002">
    <property type="protein sequence ID" value="MCB2407893.1"/>
    <property type="molecule type" value="Genomic_DNA"/>
</dbReference>
<evidence type="ECO:0000259" key="2">
    <source>
        <dbReference type="Pfam" id="PF08241"/>
    </source>
</evidence>
<keyword evidence="3" id="KW-0808">Transferase</keyword>
<dbReference type="GO" id="GO:0032259">
    <property type="term" value="P:methylation"/>
    <property type="evidence" value="ECO:0007669"/>
    <property type="project" value="UniProtKB-KW"/>
</dbReference>
<dbReference type="InterPro" id="IPR013216">
    <property type="entry name" value="Methyltransf_11"/>
</dbReference>
<dbReference type="RefSeq" id="WP_226174276.1">
    <property type="nucleotide sequence ID" value="NZ_JAJADR010000002.1"/>
</dbReference>
<name>A0ABS8APE5_9BACT</name>
<gene>
    <name evidence="3" type="ORF">LGH74_07890</name>
</gene>
<keyword evidence="3" id="KW-0489">Methyltransferase</keyword>
<keyword evidence="1" id="KW-0472">Membrane</keyword>
<keyword evidence="1" id="KW-0812">Transmembrane</keyword>
<sequence length="249" mass="27579">MRKPLEGVWNVVRFNWHFYGLAAGALLVLAAVAAGRPAWRPYCLLLMLLAGGPLLVSLLVSYYVYDRSALYKLSWLPAQLPAGAQLVNIHAGFDETSSLLQQRFAPVPLRVFDFYDPALHTEVSIRRARAAYPAFPGTQPATPAALPLPAASISYVFVLLAAHEIRSEEQRVVFFRELRRVLAPGGRVVVVEHLRDAANFWAYTIGFLHFYSRSTWLRAFGAAGLTLVQEKKITPFVSAFILAHDGAAT</sequence>
<proteinExistence type="predicted"/>